<reference evidence="11 12" key="1">
    <citation type="submission" date="2020-04" db="EMBL/GenBank/DDBJ databases">
        <authorList>
            <person name="Yoon J."/>
        </authorList>
    </citation>
    <scope>NUCLEOTIDE SEQUENCE [LARGE SCALE GENOMIC DNA]</scope>
    <source>
        <strain evidence="11 12">KMU-115</strain>
    </source>
</reference>
<evidence type="ECO:0000256" key="2">
    <source>
        <dbReference type="ARBA" id="ARBA00022448"/>
    </source>
</evidence>
<proteinExistence type="inferred from homology"/>
<comment type="subunit">
    <text evidence="9">The complex comprises the extracytoplasmic solute receptor protein and the two transmembrane proteins.</text>
</comment>
<dbReference type="RefSeq" id="WP_168624331.1">
    <property type="nucleotide sequence ID" value="NZ_JAAZQQ010000005.1"/>
</dbReference>
<dbReference type="GO" id="GO:0022857">
    <property type="term" value="F:transmembrane transporter activity"/>
    <property type="evidence" value="ECO:0007669"/>
    <property type="project" value="UniProtKB-UniRule"/>
</dbReference>
<gene>
    <name evidence="11" type="ORF">HCU73_15300</name>
</gene>
<evidence type="ECO:0000313" key="12">
    <source>
        <dbReference type="Proteomes" id="UP000526408"/>
    </source>
</evidence>
<dbReference type="InterPro" id="IPR055348">
    <property type="entry name" value="DctQ"/>
</dbReference>
<evidence type="ECO:0000256" key="9">
    <source>
        <dbReference type="RuleBase" id="RU369079"/>
    </source>
</evidence>
<protein>
    <recommendedName>
        <fullName evidence="9">TRAP transporter small permease protein</fullName>
    </recommendedName>
</protein>
<organism evidence="11 12">
    <name type="scientific">Roseicyclus persicicus</name>
    <dbReference type="NCBI Taxonomy" id="2650661"/>
    <lineage>
        <taxon>Bacteria</taxon>
        <taxon>Pseudomonadati</taxon>
        <taxon>Pseudomonadota</taxon>
        <taxon>Alphaproteobacteria</taxon>
        <taxon>Rhodobacterales</taxon>
        <taxon>Roseobacteraceae</taxon>
        <taxon>Roseicyclus</taxon>
    </lineage>
</organism>
<keyword evidence="3" id="KW-1003">Cell membrane</keyword>
<evidence type="ECO:0000256" key="4">
    <source>
        <dbReference type="ARBA" id="ARBA00022519"/>
    </source>
</evidence>
<evidence type="ECO:0000313" key="11">
    <source>
        <dbReference type="EMBL" id="NKX45960.1"/>
    </source>
</evidence>
<evidence type="ECO:0000259" key="10">
    <source>
        <dbReference type="Pfam" id="PF04290"/>
    </source>
</evidence>
<evidence type="ECO:0000256" key="1">
    <source>
        <dbReference type="ARBA" id="ARBA00004429"/>
    </source>
</evidence>
<evidence type="ECO:0000256" key="7">
    <source>
        <dbReference type="ARBA" id="ARBA00023136"/>
    </source>
</evidence>
<keyword evidence="12" id="KW-1185">Reference proteome</keyword>
<accession>A0A7X6JYL7</accession>
<evidence type="ECO:0000256" key="3">
    <source>
        <dbReference type="ARBA" id="ARBA00022475"/>
    </source>
</evidence>
<comment type="similarity">
    <text evidence="8 9">Belongs to the TRAP transporter small permease family.</text>
</comment>
<comment type="caution">
    <text evidence="11">The sequence shown here is derived from an EMBL/GenBank/DDBJ whole genome shotgun (WGS) entry which is preliminary data.</text>
</comment>
<comment type="function">
    <text evidence="9">Part of the tripartite ATP-independent periplasmic (TRAP) transport system.</text>
</comment>
<dbReference type="GO" id="GO:0005886">
    <property type="term" value="C:plasma membrane"/>
    <property type="evidence" value="ECO:0007669"/>
    <property type="project" value="UniProtKB-SubCell"/>
</dbReference>
<evidence type="ECO:0000256" key="5">
    <source>
        <dbReference type="ARBA" id="ARBA00022692"/>
    </source>
</evidence>
<evidence type="ECO:0000256" key="8">
    <source>
        <dbReference type="ARBA" id="ARBA00038436"/>
    </source>
</evidence>
<dbReference type="AlphaFoldDB" id="A0A7X6JYL7"/>
<keyword evidence="5 9" id="KW-0812">Transmembrane</keyword>
<feature type="domain" description="Tripartite ATP-independent periplasmic transporters DctQ component" evidence="10">
    <location>
        <begin position="24"/>
        <end position="170"/>
    </location>
</feature>
<dbReference type="Pfam" id="PF04290">
    <property type="entry name" value="DctQ"/>
    <property type="match status" value="1"/>
</dbReference>
<keyword evidence="4 9" id="KW-0997">Cell inner membrane</keyword>
<dbReference type="EMBL" id="JAAZQQ010000005">
    <property type="protein sequence ID" value="NKX45960.1"/>
    <property type="molecule type" value="Genomic_DNA"/>
</dbReference>
<keyword evidence="2 9" id="KW-0813">Transport</keyword>
<feature type="transmembrane region" description="Helical" evidence="9">
    <location>
        <begin position="87"/>
        <end position="111"/>
    </location>
</feature>
<dbReference type="Proteomes" id="UP000526408">
    <property type="component" value="Unassembled WGS sequence"/>
</dbReference>
<comment type="subcellular location">
    <subcellularLocation>
        <location evidence="1 9">Cell inner membrane</location>
        <topology evidence="1 9">Multi-pass membrane protein</topology>
    </subcellularLocation>
</comment>
<keyword evidence="6 9" id="KW-1133">Transmembrane helix</keyword>
<feature type="transmembrane region" description="Helical" evidence="9">
    <location>
        <begin position="7"/>
        <end position="29"/>
    </location>
</feature>
<sequence length="172" mass="18525">MARIDRIAQAVLAAAAATMMALVFLIIFVNSVRRYTTGESIPWGEEAPVYLAIYGVMFGTGLAYLQDRHIRFTVLTDLVTERLRGRLFAAMDLATAATGAMLLWSGIAFAARRPDRTASGLIGSARDLAEATGLPALEWLGRMGTWQAAIAVGGAILVVAALIRFALRLREV</sequence>
<feature type="transmembrane region" description="Helical" evidence="9">
    <location>
        <begin position="49"/>
        <end position="66"/>
    </location>
</feature>
<keyword evidence="7 9" id="KW-0472">Membrane</keyword>
<dbReference type="InterPro" id="IPR007387">
    <property type="entry name" value="TRAP_DctQ"/>
</dbReference>
<dbReference type="GO" id="GO:0015740">
    <property type="term" value="P:C4-dicarboxylate transport"/>
    <property type="evidence" value="ECO:0007669"/>
    <property type="project" value="TreeGrafter"/>
</dbReference>
<name>A0A7X6JYL7_9RHOB</name>
<feature type="transmembrane region" description="Helical" evidence="9">
    <location>
        <begin position="146"/>
        <end position="167"/>
    </location>
</feature>
<dbReference type="PANTHER" id="PTHR35011:SF2">
    <property type="entry name" value="2,3-DIKETO-L-GULONATE TRAP TRANSPORTER SMALL PERMEASE PROTEIN YIAM"/>
    <property type="match status" value="1"/>
</dbReference>
<evidence type="ECO:0000256" key="6">
    <source>
        <dbReference type="ARBA" id="ARBA00022989"/>
    </source>
</evidence>
<dbReference type="PANTHER" id="PTHR35011">
    <property type="entry name" value="2,3-DIKETO-L-GULONATE TRAP TRANSPORTER SMALL PERMEASE PROTEIN YIAM"/>
    <property type="match status" value="1"/>
</dbReference>